<dbReference type="PANTHER" id="PTHR47992">
    <property type="entry name" value="PROTEIN PHOSPHATASE"/>
    <property type="match status" value="1"/>
</dbReference>
<dbReference type="Proteomes" id="UP000536534">
    <property type="component" value="Unassembled WGS sequence"/>
</dbReference>
<dbReference type="CDD" id="cd00143">
    <property type="entry name" value="PP2Cc"/>
    <property type="match status" value="1"/>
</dbReference>
<dbReference type="GO" id="GO:0004722">
    <property type="term" value="F:protein serine/threonine phosphatase activity"/>
    <property type="evidence" value="ECO:0007669"/>
    <property type="project" value="InterPro"/>
</dbReference>
<dbReference type="Pfam" id="PF13672">
    <property type="entry name" value="PP2C_2"/>
    <property type="match status" value="1"/>
</dbReference>
<dbReference type="SMART" id="SM00331">
    <property type="entry name" value="PP2C_SIG"/>
    <property type="match status" value="1"/>
</dbReference>
<dbReference type="SUPFAM" id="SSF81606">
    <property type="entry name" value="PP2C-like"/>
    <property type="match status" value="1"/>
</dbReference>
<dbReference type="OrthoDB" id="9801841at2"/>
<accession>A0A7X7LUB1</accession>
<name>A0A7X7LUB1_9RHOO</name>
<dbReference type="InterPro" id="IPR001932">
    <property type="entry name" value="PPM-type_phosphatase-like_dom"/>
</dbReference>
<proteinExistence type="predicted"/>
<dbReference type="InterPro" id="IPR036457">
    <property type="entry name" value="PPM-type-like_dom_sf"/>
</dbReference>
<dbReference type="AlphaFoldDB" id="A0A7X7LUB1"/>
<dbReference type="RefSeq" id="WP_068808933.1">
    <property type="nucleotide sequence ID" value="NZ_MBFM01000004.1"/>
</dbReference>
<dbReference type="InterPro" id="IPR015655">
    <property type="entry name" value="PP2C"/>
</dbReference>
<evidence type="ECO:0000313" key="2">
    <source>
        <dbReference type="EMBL" id="NLF53569.1"/>
    </source>
</evidence>
<dbReference type="Gene3D" id="3.60.40.10">
    <property type="entry name" value="PPM-type phosphatase domain"/>
    <property type="match status" value="1"/>
</dbReference>
<feature type="domain" description="PPM-type phosphatase" evidence="1">
    <location>
        <begin position="2"/>
        <end position="237"/>
    </location>
</feature>
<evidence type="ECO:0000313" key="3">
    <source>
        <dbReference type="Proteomes" id="UP000536534"/>
    </source>
</evidence>
<sequence length="244" mass="25209">MAIASRTDCGRVRSRNEDALGLDAARGWAVLADGVGGHPGGDVAARVVVDAVLARLAADAADADDPALAEQALRRAVHDAHLGLLREGRRMPLLAGMGSTVVAAIFLSHQVVCAHVGDSRLYRFSDGRLARLTRDHSLLQERLDAGLDVAEGGPLAGMLTRGLGAGLAVVPELGRHPVLPGDRFLLCSDGLTDMVSDAEIGQVLATAPTAEVAADRLLGLALDHGGADNVSLILVEAPAVHNDD</sequence>
<organism evidence="2 3">
    <name type="scientific">Thauera phenolivorans</name>
    <dbReference type="NCBI Taxonomy" id="1792543"/>
    <lineage>
        <taxon>Bacteria</taxon>
        <taxon>Pseudomonadati</taxon>
        <taxon>Pseudomonadota</taxon>
        <taxon>Betaproteobacteria</taxon>
        <taxon>Rhodocyclales</taxon>
        <taxon>Zoogloeaceae</taxon>
        <taxon>Thauera</taxon>
    </lineage>
</organism>
<reference evidence="2 3" key="1">
    <citation type="journal article" date="2020" name="Biotechnol. Biofuels">
        <title>New insights from the biogas microbiome by comprehensive genome-resolved metagenomics of nearly 1600 species originating from multiple anaerobic digesters.</title>
        <authorList>
            <person name="Campanaro S."/>
            <person name="Treu L."/>
            <person name="Rodriguez-R L.M."/>
            <person name="Kovalovszki A."/>
            <person name="Ziels R.M."/>
            <person name="Maus I."/>
            <person name="Zhu X."/>
            <person name="Kougias P.G."/>
            <person name="Basile A."/>
            <person name="Luo G."/>
            <person name="Schluter A."/>
            <person name="Konstantinidis K.T."/>
            <person name="Angelidaki I."/>
        </authorList>
    </citation>
    <scope>NUCLEOTIDE SEQUENCE [LARGE SCALE GENOMIC DNA]</scope>
    <source>
        <strain evidence="2">AS06rmzACSIP_256</strain>
    </source>
</reference>
<protein>
    <submittedName>
        <fullName evidence="2">Serine/threonine-protein phosphatase</fullName>
    </submittedName>
</protein>
<evidence type="ECO:0000259" key="1">
    <source>
        <dbReference type="PROSITE" id="PS51746"/>
    </source>
</evidence>
<dbReference type="SMART" id="SM00332">
    <property type="entry name" value="PP2Cc"/>
    <property type="match status" value="1"/>
</dbReference>
<gene>
    <name evidence="2" type="ORF">GX576_04065</name>
</gene>
<dbReference type="PROSITE" id="PS51746">
    <property type="entry name" value="PPM_2"/>
    <property type="match status" value="1"/>
</dbReference>
<dbReference type="EMBL" id="JAAYYV010000108">
    <property type="protein sequence ID" value="NLF53569.1"/>
    <property type="molecule type" value="Genomic_DNA"/>
</dbReference>
<comment type="caution">
    <text evidence="2">The sequence shown here is derived from an EMBL/GenBank/DDBJ whole genome shotgun (WGS) entry which is preliminary data.</text>
</comment>